<evidence type="ECO:0000313" key="13">
    <source>
        <dbReference type="EMBL" id="TEB44843.1"/>
    </source>
</evidence>
<dbReference type="Pfam" id="PF00331">
    <property type="entry name" value="Glyco_hydro_10"/>
    <property type="match status" value="1"/>
</dbReference>
<dbReference type="GO" id="GO:0031176">
    <property type="term" value="F:endo-1,4-beta-xylanase activity"/>
    <property type="evidence" value="ECO:0007669"/>
    <property type="project" value="UniProtKB-EC"/>
</dbReference>
<keyword evidence="5 9" id="KW-0378">Hydrolase</keyword>
<feature type="domain" description="GH10" evidence="11">
    <location>
        <begin position="256"/>
        <end position="538"/>
    </location>
</feature>
<dbReference type="PRINTS" id="PR00134">
    <property type="entry name" value="GLHYDRLASE10"/>
</dbReference>
<dbReference type="OrthoDB" id="9809277at2"/>
<dbReference type="PROSITE" id="PS51760">
    <property type="entry name" value="GH10_2"/>
    <property type="match status" value="1"/>
</dbReference>
<evidence type="ECO:0000256" key="9">
    <source>
        <dbReference type="RuleBase" id="RU361174"/>
    </source>
</evidence>
<dbReference type="EC" id="3.2.1.8" evidence="9"/>
<dbReference type="Gene3D" id="3.20.20.80">
    <property type="entry name" value="Glycosidases"/>
    <property type="match status" value="1"/>
</dbReference>
<comment type="similarity">
    <text evidence="2 9">Belongs to the glycosyl hydrolase 10 (cellulase F) family.</text>
</comment>
<evidence type="ECO:0000256" key="3">
    <source>
        <dbReference type="ARBA" id="ARBA00022651"/>
    </source>
</evidence>
<dbReference type="SUPFAM" id="SSF51445">
    <property type="entry name" value="(Trans)glycosidases"/>
    <property type="match status" value="1"/>
</dbReference>
<sequence>MYKIFTLFLSWLCFINVAEALAQVPSGTFILLTDGIAALQPFGYLQQDGVVKMIDVTNQPFQQALEINTYNLESKKGDIGFNANINTTLDKGEVLLISFKAKNIESKRETGESFIEVRLDQLVNNKYVWPSHIERGVSIGNQWTDINIPFVIEKDAEAKDLKFVIKFDSYSEKFQIGDFKFINYGSNIKLSDLPRSVVRYNGDKPTDSWRKEADERIEKYRKGDVAVTVLDSKGKPVSGASVCIKLNRIAFNWGTATNSSIILDNTSKDAKIYRDTISRYFNQVVFENEVKAKNWESTDHSKTVQSLDWFKSHNVDARGHVMLWPSFQNSPQLRKFKNDTTALRKAILDGIDVETTVMKGRFTEWDVINEPTLHHDVFDLLGKSEMINWFKRARKDAPGVKLFLNDYTMFHGKGVNSSSEKFYKIAKYLVDNKAEIDAIGEQAHIGGTPPGIPEVIERLEYFATLGLPIQISEFDINSNDDEFKANYMRDFMKAVFSQPSTIGFVQWGFWEGMHWFPVAALWDKDWNIRPQGRVYTQLVDKTWNTSVSGETGKNGIFKTRGFNGNYDIIVKYKGKEITKTAVLNQNGLAINVSVQ</sequence>
<dbReference type="PANTHER" id="PTHR31490:SF88">
    <property type="entry name" value="BETA-XYLANASE"/>
    <property type="match status" value="1"/>
</dbReference>
<dbReference type="InterPro" id="IPR044846">
    <property type="entry name" value="GH10"/>
</dbReference>
<protein>
    <recommendedName>
        <fullName evidence="9">Beta-xylanase</fullName>
        <ecNumber evidence="9">3.2.1.8</ecNumber>
    </recommendedName>
</protein>
<evidence type="ECO:0000313" key="14">
    <source>
        <dbReference type="Proteomes" id="UP000295270"/>
    </source>
</evidence>
<name>A0A4Y7UEG2_9FLAO</name>
<dbReference type="EMBL" id="QWDN01000002">
    <property type="protein sequence ID" value="TEB44843.1"/>
    <property type="molecule type" value="Genomic_DNA"/>
</dbReference>
<dbReference type="GO" id="GO:0045493">
    <property type="term" value="P:xylan catabolic process"/>
    <property type="evidence" value="ECO:0007669"/>
    <property type="project" value="UniProtKB-KW"/>
</dbReference>
<dbReference type="Proteomes" id="UP000298340">
    <property type="component" value="Unassembled WGS sequence"/>
</dbReference>
<keyword evidence="7 9" id="KW-0326">Glycosidase</keyword>
<reference evidence="12 14" key="1">
    <citation type="journal article" date="2015" name="Stand. Genomic Sci.">
        <title>Genomic Encyclopedia of Bacterial and Archaeal Type Strains, Phase III: the genomes of soil and plant-associated and newly described type strains.</title>
        <authorList>
            <person name="Whitman W.B."/>
            <person name="Woyke T."/>
            <person name="Klenk H.P."/>
            <person name="Zhou Y."/>
            <person name="Lilburn T.G."/>
            <person name="Beck B.J."/>
            <person name="De Vos P."/>
            <person name="Vandamme P."/>
            <person name="Eisen J.A."/>
            <person name="Garrity G."/>
            <person name="Hugenholtz P."/>
            <person name="Kyrpides N.C."/>
        </authorList>
    </citation>
    <scope>NUCLEOTIDE SEQUENCE [LARGE SCALE GENOMIC DNA]</scope>
    <source>
        <strain evidence="12 14">P5626</strain>
    </source>
</reference>
<evidence type="ECO:0000256" key="10">
    <source>
        <dbReference type="SAM" id="SignalP"/>
    </source>
</evidence>
<dbReference type="AlphaFoldDB" id="A0A4Y7UEG2"/>
<evidence type="ECO:0000256" key="5">
    <source>
        <dbReference type="ARBA" id="ARBA00022801"/>
    </source>
</evidence>
<evidence type="ECO:0000256" key="8">
    <source>
        <dbReference type="ARBA" id="ARBA00023326"/>
    </source>
</evidence>
<evidence type="ECO:0000313" key="15">
    <source>
        <dbReference type="Proteomes" id="UP000298340"/>
    </source>
</evidence>
<evidence type="ECO:0000259" key="11">
    <source>
        <dbReference type="PROSITE" id="PS51760"/>
    </source>
</evidence>
<evidence type="ECO:0000256" key="4">
    <source>
        <dbReference type="ARBA" id="ARBA00022729"/>
    </source>
</evidence>
<organism evidence="13 15">
    <name type="scientific">Flavobacterium circumlabens</name>
    <dbReference type="NCBI Taxonomy" id="2133765"/>
    <lineage>
        <taxon>Bacteria</taxon>
        <taxon>Pseudomonadati</taxon>
        <taxon>Bacteroidota</taxon>
        <taxon>Flavobacteriia</taxon>
        <taxon>Flavobacteriales</taxon>
        <taxon>Flavobacteriaceae</taxon>
        <taxon>Flavobacterium</taxon>
    </lineage>
</organism>
<dbReference type="SMART" id="SM00633">
    <property type="entry name" value="Glyco_10"/>
    <property type="match status" value="1"/>
</dbReference>
<keyword evidence="14" id="KW-1185">Reference proteome</keyword>
<evidence type="ECO:0000256" key="7">
    <source>
        <dbReference type="ARBA" id="ARBA00023295"/>
    </source>
</evidence>
<comment type="catalytic activity">
    <reaction evidence="1 9">
        <text>Endohydrolysis of (1-&gt;4)-beta-D-xylosidic linkages in xylans.</text>
        <dbReference type="EC" id="3.2.1.8"/>
    </reaction>
</comment>
<evidence type="ECO:0000256" key="6">
    <source>
        <dbReference type="ARBA" id="ARBA00023277"/>
    </source>
</evidence>
<keyword evidence="3" id="KW-0858">Xylan degradation</keyword>
<dbReference type="EMBL" id="SLWA01000002">
    <property type="protein sequence ID" value="TCN59554.1"/>
    <property type="molecule type" value="Genomic_DNA"/>
</dbReference>
<dbReference type="Proteomes" id="UP000295270">
    <property type="component" value="Unassembled WGS sequence"/>
</dbReference>
<evidence type="ECO:0000313" key="12">
    <source>
        <dbReference type="EMBL" id="TCN59554.1"/>
    </source>
</evidence>
<comment type="caution">
    <text evidence="13">The sequence shown here is derived from an EMBL/GenBank/DDBJ whole genome shotgun (WGS) entry which is preliminary data.</text>
</comment>
<dbReference type="PANTHER" id="PTHR31490">
    <property type="entry name" value="GLYCOSYL HYDROLASE"/>
    <property type="match status" value="1"/>
</dbReference>
<dbReference type="InterPro" id="IPR017853">
    <property type="entry name" value="GH"/>
</dbReference>
<proteinExistence type="inferred from homology"/>
<feature type="signal peptide" evidence="10">
    <location>
        <begin position="1"/>
        <end position="22"/>
    </location>
</feature>
<dbReference type="InterPro" id="IPR001000">
    <property type="entry name" value="GH10_dom"/>
</dbReference>
<keyword evidence="8 9" id="KW-0624">Polysaccharide degradation</keyword>
<dbReference type="RefSeq" id="WP_132033428.1">
    <property type="nucleotide sequence ID" value="NZ_QWDN01000002.1"/>
</dbReference>
<keyword evidence="4 10" id="KW-0732">Signal</keyword>
<reference evidence="12" key="3">
    <citation type="submission" date="2019-03" db="EMBL/GenBank/DDBJ databases">
        <authorList>
            <person name="Whitman W."/>
            <person name="Huntemann M."/>
            <person name="Clum A."/>
            <person name="Pillay M."/>
            <person name="Palaniappan K."/>
            <person name="Varghese N."/>
            <person name="Mikhailova N."/>
            <person name="Stamatis D."/>
            <person name="Reddy T."/>
            <person name="Daum C."/>
            <person name="Shapiro N."/>
            <person name="Ivanova N."/>
            <person name="Kyrpides N."/>
            <person name="Woyke T."/>
        </authorList>
    </citation>
    <scope>NUCLEOTIDE SEQUENCE</scope>
    <source>
        <strain evidence="12">P5626</strain>
    </source>
</reference>
<keyword evidence="6 9" id="KW-0119">Carbohydrate metabolism</keyword>
<evidence type="ECO:0000256" key="2">
    <source>
        <dbReference type="ARBA" id="ARBA00007495"/>
    </source>
</evidence>
<evidence type="ECO:0000256" key="1">
    <source>
        <dbReference type="ARBA" id="ARBA00000681"/>
    </source>
</evidence>
<accession>A0A4Y7UEG2</accession>
<reference evidence="13 15" key="2">
    <citation type="journal article" date="2018" name="Syst. Appl. Microbiol.">
        <title>Flavobacterium circumlabens sp. nov. and Flavobacterium cupreum sp. nov., two psychrotrophic species isolated from Antarctic environmental samples.</title>
        <authorList>
            <person name="Kralova S."/>
            <person name="Busse H.J."/>
            <person name="Svec P."/>
            <person name="Maslanova I."/>
            <person name="Stankova E."/>
            <person name="Bartak M."/>
            <person name="Sedlacek I."/>
        </authorList>
    </citation>
    <scope>NUCLEOTIDE SEQUENCE [LARGE SCALE GENOMIC DNA]</scope>
    <source>
        <strain evidence="13 15">CCM 8828</strain>
    </source>
</reference>
<feature type="chain" id="PRO_5043204894" description="Beta-xylanase" evidence="10">
    <location>
        <begin position="23"/>
        <end position="595"/>
    </location>
</feature>
<gene>
    <name evidence="13" type="ORF">D0809_06515</name>
    <name evidence="12" type="ORF">EV142_102172</name>
</gene>